<dbReference type="Pfam" id="PF21948">
    <property type="entry name" value="LplA-B_cat"/>
    <property type="match status" value="1"/>
</dbReference>
<sequence>MEQLKQDGWDVVVRTTGGTAVPQGQGVVHLSYLFPRNHRKATTDAYYRLLCLPLIDWLGTLGLKASTGALLGSYCDGTYNILVDGKKLVGTAQAWRGGLAGVSSSRPGYILAHACLVVDVDMVAAAERINRFYAASGNDYRVDAATTTTLRTLAPNRFTGMTPLEAANSVAREWVTWYGALLAAQASSRS</sequence>
<dbReference type="InterPro" id="IPR045864">
    <property type="entry name" value="aa-tRNA-synth_II/BPL/LPL"/>
</dbReference>
<gene>
    <name evidence="2" type="ORF">JZ786_18465</name>
</gene>
<dbReference type="PANTHER" id="PTHR43679:SF2">
    <property type="entry name" value="OCTANOYL-[GCVH]:PROTEIN N-OCTANOYLTRANSFERASE"/>
    <property type="match status" value="1"/>
</dbReference>
<dbReference type="GO" id="GO:0009249">
    <property type="term" value="P:protein lipoylation"/>
    <property type="evidence" value="ECO:0007669"/>
    <property type="project" value="UniProtKB-ARBA"/>
</dbReference>
<dbReference type="InterPro" id="IPR004143">
    <property type="entry name" value="BPL_LPL_catalytic"/>
</dbReference>
<dbReference type="AlphaFoldDB" id="A0A9X7W3Y4"/>
<organism evidence="2 3">
    <name type="scientific">Alicyclobacillus mengziensis</name>
    <dbReference type="NCBI Taxonomy" id="2931921"/>
    <lineage>
        <taxon>Bacteria</taxon>
        <taxon>Bacillati</taxon>
        <taxon>Bacillota</taxon>
        <taxon>Bacilli</taxon>
        <taxon>Bacillales</taxon>
        <taxon>Alicyclobacillaceae</taxon>
        <taxon>Alicyclobacillus</taxon>
    </lineage>
</organism>
<name>A0A9X7W3Y4_9BACL</name>
<reference evidence="2 3" key="1">
    <citation type="submission" date="2021-02" db="EMBL/GenBank/DDBJ databases">
        <title>Alicyclobacillus curvatus sp. nov. and Alicyclobacillus mengziensis sp. nov., two acidophilic bacteria isolated from acid mine drainage.</title>
        <authorList>
            <person name="Huang Y."/>
        </authorList>
    </citation>
    <scope>NUCLEOTIDE SEQUENCE [LARGE SCALE GENOMIC DNA]</scope>
    <source>
        <strain evidence="2 3">S30H14</strain>
    </source>
</reference>
<dbReference type="GO" id="GO:0016874">
    <property type="term" value="F:ligase activity"/>
    <property type="evidence" value="ECO:0007669"/>
    <property type="project" value="UniProtKB-KW"/>
</dbReference>
<dbReference type="KEGG" id="afx:JZ786_18465"/>
<dbReference type="Gene3D" id="3.30.930.10">
    <property type="entry name" value="Bira Bifunctional Protein, Domain 2"/>
    <property type="match status" value="1"/>
</dbReference>
<evidence type="ECO:0000313" key="2">
    <source>
        <dbReference type="EMBL" id="QSO49975.1"/>
    </source>
</evidence>
<dbReference type="InterPro" id="IPR050664">
    <property type="entry name" value="Octanoyltrans_LipM/LipL"/>
</dbReference>
<dbReference type="EMBL" id="CP071182">
    <property type="protein sequence ID" value="QSO49975.1"/>
    <property type="molecule type" value="Genomic_DNA"/>
</dbReference>
<evidence type="ECO:0000313" key="3">
    <source>
        <dbReference type="Proteomes" id="UP000663505"/>
    </source>
</evidence>
<keyword evidence="2" id="KW-0436">Ligase</keyword>
<proteinExistence type="predicted"/>
<dbReference type="Proteomes" id="UP000663505">
    <property type="component" value="Chromosome"/>
</dbReference>
<accession>A0A9X7W3Y4</accession>
<dbReference type="GO" id="GO:0016740">
    <property type="term" value="F:transferase activity"/>
    <property type="evidence" value="ECO:0007669"/>
    <property type="project" value="UniProtKB-ARBA"/>
</dbReference>
<feature type="domain" description="BPL/LPL catalytic" evidence="1">
    <location>
        <begin position="1"/>
        <end position="182"/>
    </location>
</feature>
<dbReference type="GO" id="GO:0140096">
    <property type="term" value="F:catalytic activity, acting on a protein"/>
    <property type="evidence" value="ECO:0007669"/>
    <property type="project" value="UniProtKB-ARBA"/>
</dbReference>
<dbReference type="PROSITE" id="PS51733">
    <property type="entry name" value="BPL_LPL_CATALYTIC"/>
    <property type="match status" value="1"/>
</dbReference>
<dbReference type="PANTHER" id="PTHR43679">
    <property type="entry name" value="OCTANOYLTRANSFERASE LIPM-RELATED"/>
    <property type="match status" value="1"/>
</dbReference>
<protein>
    <submittedName>
        <fullName evidence="2">Ligase</fullName>
    </submittedName>
</protein>
<dbReference type="SUPFAM" id="SSF55681">
    <property type="entry name" value="Class II aaRS and biotin synthetases"/>
    <property type="match status" value="1"/>
</dbReference>
<keyword evidence="3" id="KW-1185">Reference proteome</keyword>
<evidence type="ECO:0000259" key="1">
    <source>
        <dbReference type="PROSITE" id="PS51733"/>
    </source>
</evidence>